<proteinExistence type="predicted"/>
<evidence type="ECO:0000313" key="3">
    <source>
        <dbReference type="Proteomes" id="UP000324832"/>
    </source>
</evidence>
<keyword evidence="3" id="KW-1185">Reference proteome</keyword>
<dbReference type="Proteomes" id="UP000324832">
    <property type="component" value="Unassembled WGS sequence"/>
</dbReference>
<dbReference type="EMBL" id="FZQP02000293">
    <property type="protein sequence ID" value="VVC88312.1"/>
    <property type="molecule type" value="Genomic_DNA"/>
</dbReference>
<gene>
    <name evidence="2" type="ORF">LSINAPIS_LOCUS1720</name>
</gene>
<sequence length="187" mass="20587">MAYWIAYLVLVTLTCAQPSEEEDVCPGFCSGEAYDCIDGDCYCAPGFIPNYYQTRCIECPGLGEACYGPCCGGNTTLQCWHGVCQTCYSTFGTWICSIGSCAGYHCYVYTALQVIEGRLSVGSLQIYVNERLRDAPPRYTSTAPSGSTTYPASVYLNSGFMHDNSIPPPPYTPELKNYTNQDRTQHI</sequence>
<reference evidence="2 3" key="1">
    <citation type="submission" date="2017-07" db="EMBL/GenBank/DDBJ databases">
        <authorList>
            <person name="Talla V."/>
            <person name="Backstrom N."/>
        </authorList>
    </citation>
    <scope>NUCLEOTIDE SEQUENCE [LARGE SCALE GENOMIC DNA]</scope>
</reference>
<protein>
    <recommendedName>
        <fullName evidence="4">EGF-like domain-containing protein</fullName>
    </recommendedName>
</protein>
<evidence type="ECO:0000256" key="1">
    <source>
        <dbReference type="SAM" id="SignalP"/>
    </source>
</evidence>
<feature type="signal peptide" evidence="1">
    <location>
        <begin position="1"/>
        <end position="16"/>
    </location>
</feature>
<name>A0A5E4PR01_9NEOP</name>
<keyword evidence="1" id="KW-0732">Signal</keyword>
<evidence type="ECO:0008006" key="4">
    <source>
        <dbReference type="Google" id="ProtNLM"/>
    </source>
</evidence>
<dbReference type="AlphaFoldDB" id="A0A5E4PR01"/>
<feature type="chain" id="PRO_5023071413" description="EGF-like domain-containing protein" evidence="1">
    <location>
        <begin position="17"/>
        <end position="187"/>
    </location>
</feature>
<accession>A0A5E4PR01</accession>
<organism evidence="2 3">
    <name type="scientific">Leptidea sinapis</name>
    <dbReference type="NCBI Taxonomy" id="189913"/>
    <lineage>
        <taxon>Eukaryota</taxon>
        <taxon>Metazoa</taxon>
        <taxon>Ecdysozoa</taxon>
        <taxon>Arthropoda</taxon>
        <taxon>Hexapoda</taxon>
        <taxon>Insecta</taxon>
        <taxon>Pterygota</taxon>
        <taxon>Neoptera</taxon>
        <taxon>Endopterygota</taxon>
        <taxon>Lepidoptera</taxon>
        <taxon>Glossata</taxon>
        <taxon>Ditrysia</taxon>
        <taxon>Papilionoidea</taxon>
        <taxon>Pieridae</taxon>
        <taxon>Dismorphiinae</taxon>
        <taxon>Leptidea</taxon>
    </lineage>
</organism>
<evidence type="ECO:0000313" key="2">
    <source>
        <dbReference type="EMBL" id="VVC88312.1"/>
    </source>
</evidence>